<protein>
    <submittedName>
        <fullName evidence="1">Uncharacterized protein</fullName>
    </submittedName>
</protein>
<organism evidence="1">
    <name type="scientific">marine sediment metagenome</name>
    <dbReference type="NCBI Taxonomy" id="412755"/>
    <lineage>
        <taxon>unclassified sequences</taxon>
        <taxon>metagenomes</taxon>
        <taxon>ecological metagenomes</taxon>
    </lineage>
</organism>
<feature type="non-terminal residue" evidence="1">
    <location>
        <position position="1"/>
    </location>
</feature>
<dbReference type="EMBL" id="BART01022880">
    <property type="protein sequence ID" value="GAH01857.1"/>
    <property type="molecule type" value="Genomic_DNA"/>
</dbReference>
<dbReference type="AlphaFoldDB" id="X1C3E7"/>
<proteinExistence type="predicted"/>
<evidence type="ECO:0000313" key="1">
    <source>
        <dbReference type="EMBL" id="GAH01857.1"/>
    </source>
</evidence>
<reference evidence="1" key="1">
    <citation type="journal article" date="2014" name="Front. Microbiol.">
        <title>High frequency of phylogenetically diverse reductive dehalogenase-homologous genes in deep subseafloor sedimentary metagenomes.</title>
        <authorList>
            <person name="Kawai M."/>
            <person name="Futagami T."/>
            <person name="Toyoda A."/>
            <person name="Takaki Y."/>
            <person name="Nishi S."/>
            <person name="Hori S."/>
            <person name="Arai W."/>
            <person name="Tsubouchi T."/>
            <person name="Morono Y."/>
            <person name="Uchiyama I."/>
            <person name="Ito T."/>
            <person name="Fujiyama A."/>
            <person name="Inagaki F."/>
            <person name="Takami H."/>
        </authorList>
    </citation>
    <scope>NUCLEOTIDE SEQUENCE</scope>
    <source>
        <strain evidence="1">Expedition CK06-06</strain>
    </source>
</reference>
<sequence>TSSAAFPNAGFIVIEKVDQDATSATFGRYINETIQYTGNNTGTGVLSGLTRGTASPFRGVTPPNTTATTHANGAKVFGSYLATAIATTVEVGPTLPNGTQATEQQFNSITVPLVSNAGSTVTGGGFQCTIGPVNDRA</sequence>
<comment type="caution">
    <text evidence="1">The sequence shown here is derived from an EMBL/GenBank/DDBJ whole genome shotgun (WGS) entry which is preliminary data.</text>
</comment>
<accession>X1C3E7</accession>
<name>X1C3E7_9ZZZZ</name>
<gene>
    <name evidence="1" type="ORF">S01H4_41782</name>
</gene>